<organism evidence="2 3">
    <name type="scientific">Thalassotalea marina</name>
    <dbReference type="NCBI Taxonomy" id="1673741"/>
    <lineage>
        <taxon>Bacteria</taxon>
        <taxon>Pseudomonadati</taxon>
        <taxon>Pseudomonadota</taxon>
        <taxon>Gammaproteobacteria</taxon>
        <taxon>Alteromonadales</taxon>
        <taxon>Colwelliaceae</taxon>
        <taxon>Thalassotalea</taxon>
    </lineage>
</organism>
<evidence type="ECO:0000313" key="3">
    <source>
        <dbReference type="Proteomes" id="UP000623842"/>
    </source>
</evidence>
<keyword evidence="1" id="KW-1133">Transmembrane helix</keyword>
<proteinExistence type="predicted"/>
<feature type="transmembrane region" description="Helical" evidence="1">
    <location>
        <begin position="157"/>
        <end position="174"/>
    </location>
</feature>
<comment type="caution">
    <text evidence="2">The sequence shown here is derived from an EMBL/GenBank/DDBJ whole genome shotgun (WGS) entry which is preliminary data.</text>
</comment>
<feature type="transmembrane region" description="Helical" evidence="1">
    <location>
        <begin position="46"/>
        <end position="64"/>
    </location>
</feature>
<evidence type="ECO:0000256" key="1">
    <source>
        <dbReference type="SAM" id="Phobius"/>
    </source>
</evidence>
<keyword evidence="1" id="KW-0812">Transmembrane</keyword>
<feature type="transmembrane region" description="Helical" evidence="1">
    <location>
        <begin position="125"/>
        <end position="145"/>
    </location>
</feature>
<keyword evidence="3" id="KW-1185">Reference proteome</keyword>
<dbReference type="RefSeq" id="WP_189772646.1">
    <property type="nucleotide sequence ID" value="NZ_BNCK01000008.1"/>
</dbReference>
<sequence length="203" mass="23001">MNLDELKQGWQQAITTKSTPEDLTEMIDMIEQQTSKIDKEIKRRDFLEIGIAILLIPVWILGLLNSASTMQSIGCIIAIVASVYIPYRLTSAKKVAVKKSDSVKDFLIQEKQKIQQQKQMLESIVWWYIGPLTVAILLITLGANVNESGVPQISGNMHWYYICVGLLMVGVYFLNKRAAKEKFGPLLKNIEQRLSEISSQSRQ</sequence>
<accession>A0A919EN87</accession>
<keyword evidence="1" id="KW-0472">Membrane</keyword>
<reference evidence="2" key="1">
    <citation type="journal article" date="2014" name="Int. J. Syst. Evol. Microbiol.">
        <title>Complete genome sequence of Corynebacterium casei LMG S-19264T (=DSM 44701T), isolated from a smear-ripened cheese.</title>
        <authorList>
            <consortium name="US DOE Joint Genome Institute (JGI-PGF)"/>
            <person name="Walter F."/>
            <person name="Albersmeier A."/>
            <person name="Kalinowski J."/>
            <person name="Ruckert C."/>
        </authorList>
    </citation>
    <scope>NUCLEOTIDE SEQUENCE</scope>
    <source>
        <strain evidence="2">KCTC 42731</strain>
    </source>
</reference>
<gene>
    <name evidence="2" type="ORF">GCM10017161_31770</name>
</gene>
<protein>
    <submittedName>
        <fullName evidence="2">Uncharacterized protein</fullName>
    </submittedName>
</protein>
<reference evidence="2" key="2">
    <citation type="submission" date="2020-09" db="EMBL/GenBank/DDBJ databases">
        <authorList>
            <person name="Sun Q."/>
            <person name="Kim S."/>
        </authorList>
    </citation>
    <scope>NUCLEOTIDE SEQUENCE</scope>
    <source>
        <strain evidence="2">KCTC 42731</strain>
    </source>
</reference>
<dbReference type="Proteomes" id="UP000623842">
    <property type="component" value="Unassembled WGS sequence"/>
</dbReference>
<feature type="transmembrane region" description="Helical" evidence="1">
    <location>
        <begin position="70"/>
        <end position="89"/>
    </location>
</feature>
<dbReference type="AlphaFoldDB" id="A0A919EN87"/>
<dbReference type="EMBL" id="BNCK01000008">
    <property type="protein sequence ID" value="GHG00871.1"/>
    <property type="molecule type" value="Genomic_DNA"/>
</dbReference>
<name>A0A919EN87_9GAMM</name>
<evidence type="ECO:0000313" key="2">
    <source>
        <dbReference type="EMBL" id="GHG00871.1"/>
    </source>
</evidence>